<gene>
    <name evidence="1" type="ORF">G5C65_26455</name>
</gene>
<evidence type="ECO:0000313" key="1">
    <source>
        <dbReference type="EMBL" id="NGO71827.1"/>
    </source>
</evidence>
<keyword evidence="2" id="KW-1185">Reference proteome</keyword>
<comment type="caution">
    <text evidence="1">The sequence shown here is derived from an EMBL/GenBank/DDBJ whole genome shotgun (WGS) entry which is preliminary data.</text>
</comment>
<reference evidence="1 2" key="1">
    <citation type="submission" date="2020-02" db="EMBL/GenBank/DDBJ databases">
        <title>Whole-genome analyses of novel actinobacteria.</title>
        <authorList>
            <person name="Sahin N."/>
            <person name="Tatar D."/>
        </authorList>
    </citation>
    <scope>NUCLEOTIDE SEQUENCE [LARGE SCALE GENOMIC DNA]</scope>
    <source>
        <strain evidence="1 2">SB3404</strain>
    </source>
</reference>
<sequence>MTTLPPYSGDIPQCPKCSHCGARTEWQPAEHRLCGAPAVFIGIAWADAWADRVKYRQDNHYGEKRTSDRPDE</sequence>
<accession>A0A6G4X4P9</accession>
<dbReference type="RefSeq" id="WP_165301454.1">
    <property type="nucleotide sequence ID" value="NZ_JAAKZZ010000359.1"/>
</dbReference>
<dbReference type="Proteomes" id="UP000477722">
    <property type="component" value="Unassembled WGS sequence"/>
</dbReference>
<protein>
    <submittedName>
        <fullName evidence="1">Uncharacterized protein</fullName>
    </submittedName>
</protein>
<organism evidence="1 2">
    <name type="scientific">Streptomyces boncukensis</name>
    <dbReference type="NCBI Taxonomy" id="2711219"/>
    <lineage>
        <taxon>Bacteria</taxon>
        <taxon>Bacillati</taxon>
        <taxon>Actinomycetota</taxon>
        <taxon>Actinomycetes</taxon>
        <taxon>Kitasatosporales</taxon>
        <taxon>Streptomycetaceae</taxon>
        <taxon>Streptomyces</taxon>
    </lineage>
</organism>
<dbReference type="AlphaFoldDB" id="A0A6G4X4P9"/>
<proteinExistence type="predicted"/>
<dbReference type="EMBL" id="JAAKZZ010000359">
    <property type="protein sequence ID" value="NGO71827.1"/>
    <property type="molecule type" value="Genomic_DNA"/>
</dbReference>
<evidence type="ECO:0000313" key="2">
    <source>
        <dbReference type="Proteomes" id="UP000477722"/>
    </source>
</evidence>
<name>A0A6G4X4P9_9ACTN</name>